<gene>
    <name evidence="1" type="ORF">QWU01_09915</name>
</gene>
<organism evidence="1 2">
    <name type="scientific">Kluyvera cryocrescens</name>
    <name type="common">Kluyvera citrophila</name>
    <dbReference type="NCBI Taxonomy" id="580"/>
    <lineage>
        <taxon>Bacteria</taxon>
        <taxon>Pseudomonadati</taxon>
        <taxon>Pseudomonadota</taxon>
        <taxon>Gammaproteobacteria</taxon>
        <taxon>Enterobacterales</taxon>
        <taxon>Enterobacteriaceae</taxon>
        <taxon>Kluyvera</taxon>
    </lineage>
</organism>
<dbReference type="RefSeq" id="WP_061279756.1">
    <property type="nucleotide sequence ID" value="NZ_CP134165.1"/>
</dbReference>
<sequence length="101" mass="11745">MKSNYENIKRLKLSIQSALLGAITENMRNIAVDISENKIMLYFFINGEISEDDKENISIIETEVIADFEDEFDIESIIKRVDYPESIILEHGSSVFQRQER</sequence>
<name>A0AAW9C8E6_KLUCR</name>
<dbReference type="GeneID" id="99776255"/>
<evidence type="ECO:0000313" key="2">
    <source>
        <dbReference type="Proteomes" id="UP001276300"/>
    </source>
</evidence>
<comment type="caution">
    <text evidence="1">The sequence shown here is derived from an EMBL/GenBank/DDBJ whole genome shotgun (WGS) entry which is preliminary data.</text>
</comment>
<dbReference type="AlphaFoldDB" id="A0AAW9C8E6"/>
<dbReference type="EMBL" id="JAUEQX010000007">
    <property type="protein sequence ID" value="MDW3777127.1"/>
    <property type="molecule type" value="Genomic_DNA"/>
</dbReference>
<dbReference type="Pfam" id="PF26541">
    <property type="entry name" value="MafI2"/>
    <property type="match status" value="1"/>
</dbReference>
<dbReference type="Proteomes" id="UP001276300">
    <property type="component" value="Unassembled WGS sequence"/>
</dbReference>
<accession>A0AAW9C8E6</accession>
<proteinExistence type="predicted"/>
<evidence type="ECO:0000313" key="1">
    <source>
        <dbReference type="EMBL" id="MDW3777127.1"/>
    </source>
</evidence>
<protein>
    <submittedName>
        <fullName evidence="1">Uncharacterized protein</fullName>
    </submittedName>
</protein>
<reference evidence="1" key="1">
    <citation type="journal article" date="2023" name="J Glob Antimicrob Resist">
        <title>Emergence of NDM-1 and KPC-3 carbapenemases in Kluyvera cryocrescens: Investigating genetic heterogeneity and acquisition routes of blaNDM-1 in Enterobacterales species in Portugal.</title>
        <authorList>
            <person name="Loiodice M."/>
            <person name="Ribeiro M."/>
            <person name="Peixe L."/>
            <person name="Novais A."/>
        </authorList>
    </citation>
    <scope>NUCLEOTIDE SEQUENCE</scope>
    <source>
        <strain evidence="1">K629</strain>
    </source>
</reference>
<dbReference type="InterPro" id="IPR058702">
    <property type="entry name" value="MafI2-like"/>
</dbReference>